<dbReference type="GO" id="GO:0008408">
    <property type="term" value="F:3'-5' exonuclease activity"/>
    <property type="evidence" value="ECO:0007669"/>
    <property type="project" value="InterPro"/>
</dbReference>
<dbReference type="EMBL" id="CAXKWB010063906">
    <property type="protein sequence ID" value="CAL4187027.1"/>
    <property type="molecule type" value="Genomic_DNA"/>
</dbReference>
<evidence type="ECO:0000259" key="1">
    <source>
        <dbReference type="SMART" id="SM00474"/>
    </source>
</evidence>
<evidence type="ECO:0000313" key="2">
    <source>
        <dbReference type="EMBL" id="CAL4187027.1"/>
    </source>
</evidence>
<dbReference type="InterPro" id="IPR002562">
    <property type="entry name" value="3'-5'_exonuclease_dom"/>
</dbReference>
<dbReference type="InterPro" id="IPR012337">
    <property type="entry name" value="RNaseH-like_sf"/>
</dbReference>
<dbReference type="Proteomes" id="UP001497623">
    <property type="component" value="Unassembled WGS sequence"/>
</dbReference>
<sequence length="883" mass="104083">QMSDMMEGNQYNIYFDDFHKLWISNRKEFSKVLLDQLASCNNPYLHVLQSMKRYQGLKKPMPENEVSEFLKTFQIFKNQKNDPKKFQEYGDENILNSLLDIIPGIKNNGIQILFVKFFCTIYMNSKVKLRFEAIIMKSIVSKKDKDAYDLISTLKLQKVTDSEDRIRFESIIRNMIASQKYKAAFKLISSLKLHKLFERDDLLIPFFLKYNKVNMVENFIDDSPTHQKEFLTVLDNLVGNKRYFNHLMLKYNVRNKSILKAKPEYFSKIATRLLQKYDLDMSHCPYIFNRKMWGRLHFTFKRYYKEKSIQQSSFFSILLDDVKDNTEMQILMIKFFCKYHDMKAALHFTKMYQLPLERLPNNVKKEYIKYSPEELENIMILGDNGIEEVIENWDYTNPDYYSLQLAKNDVILVNTVDTFFSCMEKACKPTLVAVDAEWFSSFGLGETTKMCLLQLAFDNQAFLIDIIMLLPILDETHWLKLSNIFTNGNIRKIGFGIDGDIKVLKTINQTMIQNLVSVKNTLDLKDCWNQIMDQCPNDINKKGLSGMVFYCFGRPLNKREQISNWSARPLSVSKMKYAALDAQCLLDIYNYLEERCQALGLPDWKIKHLMVSRIGYYEDQISDMTEDNQFDTCFNELHELWISSRNEFDKVLMDQLQSCSNPCLLVLQCIKRCPGFNKLKKNNEVHEYLEMLHSFKQKTDDHTFQEYVDENILNALIEIIPNYKVYNLQILFAKAFGLVDTDIETRLRFEPVIKDFISQQQYKEACKLISVLKLHEHFESYKLLVPLYLKYNELIAVENFIDGSPKHQKEFLTVLDNFVGNIGHYEILVQEYKIENKIISETKTKSFRNLAMRLLKKYNLDISHCPHIQTKVRRSAGTKHPTP</sequence>
<dbReference type="GO" id="GO:0006139">
    <property type="term" value="P:nucleobase-containing compound metabolic process"/>
    <property type="evidence" value="ECO:0007669"/>
    <property type="project" value="InterPro"/>
</dbReference>
<dbReference type="SMART" id="SM00474">
    <property type="entry name" value="35EXOc"/>
    <property type="match status" value="1"/>
</dbReference>
<proteinExistence type="predicted"/>
<reference evidence="2 3" key="1">
    <citation type="submission" date="2024-05" db="EMBL/GenBank/DDBJ databases">
        <authorList>
            <person name="Wallberg A."/>
        </authorList>
    </citation>
    <scope>NUCLEOTIDE SEQUENCE [LARGE SCALE GENOMIC DNA]</scope>
</reference>
<dbReference type="PANTHER" id="PTHR47765:SF2">
    <property type="entry name" value="EXONUCLEASE MUT-7 HOMOLOG"/>
    <property type="match status" value="1"/>
</dbReference>
<dbReference type="Pfam" id="PF01612">
    <property type="entry name" value="DNA_pol_A_exo1"/>
    <property type="match status" value="1"/>
</dbReference>
<dbReference type="GO" id="GO:0003676">
    <property type="term" value="F:nucleic acid binding"/>
    <property type="evidence" value="ECO:0007669"/>
    <property type="project" value="InterPro"/>
</dbReference>
<protein>
    <recommendedName>
        <fullName evidence="1">3'-5' exonuclease domain-containing protein</fullName>
    </recommendedName>
</protein>
<evidence type="ECO:0000313" key="3">
    <source>
        <dbReference type="Proteomes" id="UP001497623"/>
    </source>
</evidence>
<dbReference type="Gene3D" id="3.30.420.10">
    <property type="entry name" value="Ribonuclease H-like superfamily/Ribonuclease H"/>
    <property type="match status" value="1"/>
</dbReference>
<name>A0AAV2SDK6_MEGNR</name>
<accession>A0AAV2SDK6</accession>
<gene>
    <name evidence="2" type="ORF">MNOR_LOCUS36137</name>
</gene>
<organism evidence="2 3">
    <name type="scientific">Meganyctiphanes norvegica</name>
    <name type="common">Northern krill</name>
    <name type="synonym">Thysanopoda norvegica</name>
    <dbReference type="NCBI Taxonomy" id="48144"/>
    <lineage>
        <taxon>Eukaryota</taxon>
        <taxon>Metazoa</taxon>
        <taxon>Ecdysozoa</taxon>
        <taxon>Arthropoda</taxon>
        <taxon>Crustacea</taxon>
        <taxon>Multicrustacea</taxon>
        <taxon>Malacostraca</taxon>
        <taxon>Eumalacostraca</taxon>
        <taxon>Eucarida</taxon>
        <taxon>Euphausiacea</taxon>
        <taxon>Euphausiidae</taxon>
        <taxon>Meganyctiphanes</taxon>
    </lineage>
</organism>
<dbReference type="PANTHER" id="PTHR47765">
    <property type="entry name" value="3'-5' EXONUCLEASE DOMAIN-CONTAINING PROTEIN"/>
    <property type="match status" value="1"/>
</dbReference>
<dbReference type="SUPFAM" id="SSF53098">
    <property type="entry name" value="Ribonuclease H-like"/>
    <property type="match status" value="1"/>
</dbReference>
<feature type="domain" description="3'-5' exonuclease" evidence="1">
    <location>
        <begin position="410"/>
        <end position="597"/>
    </location>
</feature>
<dbReference type="InterPro" id="IPR052408">
    <property type="entry name" value="Exonuclease_MUT-7-like"/>
</dbReference>
<dbReference type="InterPro" id="IPR036397">
    <property type="entry name" value="RNaseH_sf"/>
</dbReference>
<keyword evidence="3" id="KW-1185">Reference proteome</keyword>
<dbReference type="AlphaFoldDB" id="A0AAV2SDK6"/>
<comment type="caution">
    <text evidence="2">The sequence shown here is derived from an EMBL/GenBank/DDBJ whole genome shotgun (WGS) entry which is preliminary data.</text>
</comment>
<feature type="non-terminal residue" evidence="2">
    <location>
        <position position="1"/>
    </location>
</feature>